<organism evidence="2 3">
    <name type="scientific">Gordonia lacunae</name>
    <dbReference type="NCBI Taxonomy" id="417102"/>
    <lineage>
        <taxon>Bacteria</taxon>
        <taxon>Bacillati</taxon>
        <taxon>Actinomycetota</taxon>
        <taxon>Actinomycetes</taxon>
        <taxon>Mycobacteriales</taxon>
        <taxon>Gordoniaceae</taxon>
        <taxon>Gordonia</taxon>
    </lineage>
</organism>
<reference evidence="2 3" key="1">
    <citation type="submission" date="2017-05" db="EMBL/GenBank/DDBJ databases">
        <title>Biotechnological potential of actinobacteria isolated from South African environments.</title>
        <authorList>
            <person name="Le Roes-Hill M."/>
            <person name="Prins A."/>
            <person name="Durrell K.A."/>
        </authorList>
    </citation>
    <scope>NUCLEOTIDE SEQUENCE [LARGE SCALE GENOMIC DNA]</scope>
    <source>
        <strain evidence="2">BS2</strain>
    </source>
</reference>
<dbReference type="STRING" id="417102.CA982_10700"/>
<dbReference type="InterPro" id="IPR050583">
    <property type="entry name" value="Mycobacterial_A85_antigen"/>
</dbReference>
<keyword evidence="3" id="KW-1185">Reference proteome</keyword>
<evidence type="ECO:0000256" key="1">
    <source>
        <dbReference type="SAM" id="Phobius"/>
    </source>
</evidence>
<dbReference type="Proteomes" id="UP000194632">
    <property type="component" value="Unassembled WGS sequence"/>
</dbReference>
<feature type="transmembrane region" description="Helical" evidence="1">
    <location>
        <begin position="100"/>
        <end position="120"/>
    </location>
</feature>
<feature type="transmembrane region" description="Helical" evidence="1">
    <location>
        <begin position="12"/>
        <end position="30"/>
    </location>
</feature>
<name>A0A243QAV8_9ACTN</name>
<feature type="transmembrane region" description="Helical" evidence="1">
    <location>
        <begin position="68"/>
        <end position="88"/>
    </location>
</feature>
<sequence length="426" mass="46390">MSVPELPLLTQWVVPGVTAVTCVVSIVAVARRPSRWVRRWLPVSLVGGALILTAVVTGFHVAELGTAGVPLSLWCAAFATGAALPTAILGSVQGRWWQRVSAVATVPATLVVLLLVANLWTGYFSTTTRAWEALTGETLQGQITASDLDHLRGDPPTTGRILSLPNPNGPSRFTHRTEYAYIPPNWFRDPQRPLQAIIMIGGVLTTTTDWIRSGDATRTADRYERATGRSPILVFVDPTGRLGNDTECVDSPRGRAESHIIDDVLPWVSHTLAGGRHVDVAVAGWSMGGTCAMTLALRHPERFRGFASIQGDLRPDVGGRQRTIDELHGGSTRRWFEHDPLTMLRDHQRYRGMFAWFAAPGSGPPQRCSAGGRDECRTTLQLADAARAAGLRTSVTLEPGRHDWPFAARGFSRALPRLIAQMHSGR</sequence>
<dbReference type="Pfam" id="PF00756">
    <property type="entry name" value="Esterase"/>
    <property type="match status" value="1"/>
</dbReference>
<dbReference type="Gene3D" id="3.40.50.1820">
    <property type="entry name" value="alpha/beta hydrolase"/>
    <property type="match status" value="1"/>
</dbReference>
<accession>A0A243QAV8</accession>
<proteinExistence type="predicted"/>
<dbReference type="RefSeq" id="WP_086535317.1">
    <property type="nucleotide sequence ID" value="NZ_NGFO01000010.1"/>
</dbReference>
<dbReference type="SUPFAM" id="SSF53474">
    <property type="entry name" value="alpha/beta-Hydrolases"/>
    <property type="match status" value="1"/>
</dbReference>
<dbReference type="OrthoDB" id="3723842at2"/>
<dbReference type="EMBL" id="NGFO01000010">
    <property type="protein sequence ID" value="OUC78853.1"/>
    <property type="molecule type" value="Genomic_DNA"/>
</dbReference>
<comment type="caution">
    <text evidence="2">The sequence shown here is derived from an EMBL/GenBank/DDBJ whole genome shotgun (WGS) entry which is preliminary data.</text>
</comment>
<dbReference type="InterPro" id="IPR000801">
    <property type="entry name" value="Esterase-like"/>
</dbReference>
<evidence type="ECO:0008006" key="4">
    <source>
        <dbReference type="Google" id="ProtNLM"/>
    </source>
</evidence>
<feature type="transmembrane region" description="Helical" evidence="1">
    <location>
        <begin position="42"/>
        <end position="62"/>
    </location>
</feature>
<evidence type="ECO:0000313" key="2">
    <source>
        <dbReference type="EMBL" id="OUC78853.1"/>
    </source>
</evidence>
<dbReference type="GO" id="GO:0016747">
    <property type="term" value="F:acyltransferase activity, transferring groups other than amino-acyl groups"/>
    <property type="evidence" value="ECO:0007669"/>
    <property type="project" value="TreeGrafter"/>
</dbReference>
<dbReference type="PANTHER" id="PTHR48098:SF1">
    <property type="entry name" value="DIACYLGLYCEROL ACYLTRANSFERASE_MYCOLYLTRANSFERASE AG85A"/>
    <property type="match status" value="1"/>
</dbReference>
<dbReference type="PANTHER" id="PTHR48098">
    <property type="entry name" value="ENTEROCHELIN ESTERASE-RELATED"/>
    <property type="match status" value="1"/>
</dbReference>
<dbReference type="InterPro" id="IPR029058">
    <property type="entry name" value="AB_hydrolase_fold"/>
</dbReference>
<keyword evidence="1" id="KW-1133">Transmembrane helix</keyword>
<keyword evidence="1" id="KW-0812">Transmembrane</keyword>
<gene>
    <name evidence="2" type="ORF">CA982_10700</name>
</gene>
<dbReference type="AlphaFoldDB" id="A0A243QAV8"/>
<protein>
    <recommendedName>
        <fullName evidence="4">Esterase</fullName>
    </recommendedName>
</protein>
<evidence type="ECO:0000313" key="3">
    <source>
        <dbReference type="Proteomes" id="UP000194632"/>
    </source>
</evidence>
<keyword evidence="1" id="KW-0472">Membrane</keyword>